<feature type="binding site" evidence="1">
    <location>
        <position position="173"/>
    </location>
    <ligand>
        <name>ATP</name>
        <dbReference type="ChEBI" id="CHEBI:30616"/>
    </ligand>
</feature>
<feature type="compositionally biased region" description="Low complexity" evidence="2">
    <location>
        <begin position="104"/>
        <end position="117"/>
    </location>
</feature>
<sequence>MGATVEAVGGVGTAEPCDKVNEEEEEEEKERNDVRENQERGNVDDESMGKEVGCWDRLRFRFTMRCISSRSKVDSSVSNSSANYVESKSTNDVSRDQPTAPAISSTTTSNAESNSSTFRLEEELRIASRLQKFTFNNLNLATRNFMPESLLGEGGFGCVFKGWIEENGTVAIKIGTQRVAGWERILLL</sequence>
<dbReference type="AlphaFoldDB" id="A0AAN7QBJ1"/>
<dbReference type="EMBL" id="JAXQNO010000024">
    <property type="protein sequence ID" value="KAK4762904.1"/>
    <property type="molecule type" value="Genomic_DNA"/>
</dbReference>
<accession>A0AAN7QBJ1</accession>
<gene>
    <name evidence="3" type="ORF">SAY86_008672</name>
</gene>
<dbReference type="PROSITE" id="PS00107">
    <property type="entry name" value="PROTEIN_KINASE_ATP"/>
    <property type="match status" value="1"/>
</dbReference>
<dbReference type="GO" id="GO:0005524">
    <property type="term" value="F:ATP binding"/>
    <property type="evidence" value="ECO:0007669"/>
    <property type="project" value="UniProtKB-UniRule"/>
</dbReference>
<evidence type="ECO:0000256" key="1">
    <source>
        <dbReference type="PROSITE-ProRule" id="PRU10141"/>
    </source>
</evidence>
<dbReference type="InterPro" id="IPR017441">
    <property type="entry name" value="Protein_kinase_ATP_BS"/>
</dbReference>
<evidence type="ECO:0000313" key="3">
    <source>
        <dbReference type="EMBL" id="KAK4762904.1"/>
    </source>
</evidence>
<evidence type="ECO:0000313" key="4">
    <source>
        <dbReference type="Proteomes" id="UP001346149"/>
    </source>
</evidence>
<dbReference type="SUPFAM" id="SSF56112">
    <property type="entry name" value="Protein kinase-like (PK-like)"/>
    <property type="match status" value="1"/>
</dbReference>
<keyword evidence="1" id="KW-0547">Nucleotide-binding</keyword>
<feature type="compositionally biased region" description="Low complexity" evidence="2">
    <location>
        <begin position="74"/>
        <end position="87"/>
    </location>
</feature>
<feature type="region of interest" description="Disordered" evidence="2">
    <location>
        <begin position="74"/>
        <end position="117"/>
    </location>
</feature>
<protein>
    <submittedName>
        <fullName evidence="3">Uncharacterized protein</fullName>
    </submittedName>
</protein>
<dbReference type="InterPro" id="IPR050823">
    <property type="entry name" value="Plant_Ser_Thr_Prot_Kinase"/>
</dbReference>
<keyword evidence="4" id="KW-1185">Reference proteome</keyword>
<proteinExistence type="predicted"/>
<dbReference type="Gene3D" id="3.30.200.20">
    <property type="entry name" value="Phosphorylase Kinase, domain 1"/>
    <property type="match status" value="1"/>
</dbReference>
<dbReference type="Proteomes" id="UP001346149">
    <property type="component" value="Unassembled WGS sequence"/>
</dbReference>
<evidence type="ECO:0000256" key="2">
    <source>
        <dbReference type="SAM" id="MobiDB-lite"/>
    </source>
</evidence>
<organism evidence="3 4">
    <name type="scientific">Trapa natans</name>
    <name type="common">Water chestnut</name>
    <dbReference type="NCBI Taxonomy" id="22666"/>
    <lineage>
        <taxon>Eukaryota</taxon>
        <taxon>Viridiplantae</taxon>
        <taxon>Streptophyta</taxon>
        <taxon>Embryophyta</taxon>
        <taxon>Tracheophyta</taxon>
        <taxon>Spermatophyta</taxon>
        <taxon>Magnoliopsida</taxon>
        <taxon>eudicotyledons</taxon>
        <taxon>Gunneridae</taxon>
        <taxon>Pentapetalae</taxon>
        <taxon>rosids</taxon>
        <taxon>malvids</taxon>
        <taxon>Myrtales</taxon>
        <taxon>Lythraceae</taxon>
        <taxon>Trapa</taxon>
    </lineage>
</organism>
<comment type="caution">
    <text evidence="3">The sequence shown here is derived from an EMBL/GenBank/DDBJ whole genome shotgun (WGS) entry which is preliminary data.</text>
</comment>
<reference evidence="3 4" key="1">
    <citation type="journal article" date="2023" name="Hortic Res">
        <title>Pangenome of water caltrop reveals structural variations and asymmetric subgenome divergence after allopolyploidization.</title>
        <authorList>
            <person name="Zhang X."/>
            <person name="Chen Y."/>
            <person name="Wang L."/>
            <person name="Yuan Y."/>
            <person name="Fang M."/>
            <person name="Shi L."/>
            <person name="Lu R."/>
            <person name="Comes H.P."/>
            <person name="Ma Y."/>
            <person name="Chen Y."/>
            <person name="Huang G."/>
            <person name="Zhou Y."/>
            <person name="Zheng Z."/>
            <person name="Qiu Y."/>
        </authorList>
    </citation>
    <scope>NUCLEOTIDE SEQUENCE [LARGE SCALE GENOMIC DNA]</scope>
    <source>
        <strain evidence="3">F231</strain>
    </source>
</reference>
<dbReference type="InterPro" id="IPR011009">
    <property type="entry name" value="Kinase-like_dom_sf"/>
</dbReference>
<dbReference type="PANTHER" id="PTHR45621">
    <property type="entry name" value="OS01G0588500 PROTEIN-RELATED"/>
    <property type="match status" value="1"/>
</dbReference>
<feature type="region of interest" description="Disordered" evidence="2">
    <location>
        <begin position="1"/>
        <end position="48"/>
    </location>
</feature>
<name>A0AAN7QBJ1_TRANT</name>
<feature type="compositionally biased region" description="Basic and acidic residues" evidence="2">
    <location>
        <begin position="29"/>
        <end position="48"/>
    </location>
</feature>
<keyword evidence="1" id="KW-0067">ATP-binding</keyword>